<keyword evidence="5" id="KW-1003">Cell membrane</keyword>
<evidence type="ECO:0000256" key="5">
    <source>
        <dbReference type="ARBA" id="ARBA00022475"/>
    </source>
</evidence>
<comment type="subcellular location">
    <subcellularLocation>
        <location evidence="1">Cell membrane</location>
        <topology evidence="1">Single-pass type I membrane protein</topology>
    </subcellularLocation>
</comment>
<evidence type="ECO:0000256" key="16">
    <source>
        <dbReference type="ARBA" id="ARBA00023170"/>
    </source>
</evidence>
<gene>
    <name evidence="24" type="ORF">Taro_004417</name>
</gene>
<evidence type="ECO:0000256" key="20">
    <source>
        <dbReference type="PROSITE-ProRule" id="PRU10141"/>
    </source>
</evidence>
<keyword evidence="7" id="KW-0808">Transferase</keyword>
<dbReference type="SMART" id="SM00220">
    <property type="entry name" value="S_TKc"/>
    <property type="match status" value="1"/>
</dbReference>
<dbReference type="Gene3D" id="3.30.200.20">
    <property type="entry name" value="Phosphorylase Kinase, domain 1"/>
    <property type="match status" value="1"/>
</dbReference>
<evidence type="ECO:0000256" key="11">
    <source>
        <dbReference type="ARBA" id="ARBA00022741"/>
    </source>
</evidence>
<dbReference type="Proteomes" id="UP000652761">
    <property type="component" value="Unassembled WGS sequence"/>
</dbReference>
<dbReference type="AlphaFoldDB" id="A0A843TRL2"/>
<evidence type="ECO:0000256" key="6">
    <source>
        <dbReference type="ARBA" id="ARBA00022527"/>
    </source>
</evidence>
<dbReference type="GO" id="GO:1901001">
    <property type="term" value="P:negative regulation of response to salt stress"/>
    <property type="evidence" value="ECO:0007669"/>
    <property type="project" value="UniProtKB-ARBA"/>
</dbReference>
<evidence type="ECO:0000256" key="7">
    <source>
        <dbReference type="ARBA" id="ARBA00022679"/>
    </source>
</evidence>
<feature type="signal peptide" evidence="22">
    <location>
        <begin position="1"/>
        <end position="33"/>
    </location>
</feature>
<dbReference type="InterPro" id="IPR013320">
    <property type="entry name" value="ConA-like_dom_sf"/>
</dbReference>
<evidence type="ECO:0000256" key="3">
    <source>
        <dbReference type="ARBA" id="ARBA00010217"/>
    </source>
</evidence>
<evidence type="ECO:0000256" key="15">
    <source>
        <dbReference type="ARBA" id="ARBA00023136"/>
    </source>
</evidence>
<feature type="domain" description="Protein kinase" evidence="23">
    <location>
        <begin position="362"/>
        <end position="636"/>
    </location>
</feature>
<evidence type="ECO:0000256" key="12">
    <source>
        <dbReference type="ARBA" id="ARBA00022777"/>
    </source>
</evidence>
<evidence type="ECO:0000256" key="1">
    <source>
        <dbReference type="ARBA" id="ARBA00004251"/>
    </source>
</evidence>
<dbReference type="GO" id="GO:0005886">
    <property type="term" value="C:plasma membrane"/>
    <property type="evidence" value="ECO:0007669"/>
    <property type="project" value="UniProtKB-SubCell"/>
</dbReference>
<evidence type="ECO:0000256" key="4">
    <source>
        <dbReference type="ARBA" id="ARBA00012513"/>
    </source>
</evidence>
<evidence type="ECO:0000256" key="18">
    <source>
        <dbReference type="ARBA" id="ARBA00048659"/>
    </source>
</evidence>
<keyword evidence="14 21" id="KW-1133">Transmembrane helix</keyword>
<dbReference type="SUPFAM" id="SSF56112">
    <property type="entry name" value="Protein kinase-like (PK-like)"/>
    <property type="match status" value="1"/>
</dbReference>
<organism evidence="24 25">
    <name type="scientific">Colocasia esculenta</name>
    <name type="common">Wild taro</name>
    <name type="synonym">Arum esculentum</name>
    <dbReference type="NCBI Taxonomy" id="4460"/>
    <lineage>
        <taxon>Eukaryota</taxon>
        <taxon>Viridiplantae</taxon>
        <taxon>Streptophyta</taxon>
        <taxon>Embryophyta</taxon>
        <taxon>Tracheophyta</taxon>
        <taxon>Spermatophyta</taxon>
        <taxon>Magnoliopsida</taxon>
        <taxon>Liliopsida</taxon>
        <taxon>Araceae</taxon>
        <taxon>Aroideae</taxon>
        <taxon>Colocasieae</taxon>
        <taxon>Colocasia</taxon>
    </lineage>
</organism>
<evidence type="ECO:0000256" key="8">
    <source>
        <dbReference type="ARBA" id="ARBA00022692"/>
    </source>
</evidence>
<evidence type="ECO:0000259" key="23">
    <source>
        <dbReference type="PROSITE" id="PS50011"/>
    </source>
</evidence>
<evidence type="ECO:0000313" key="25">
    <source>
        <dbReference type="Proteomes" id="UP000652761"/>
    </source>
</evidence>
<dbReference type="InterPro" id="IPR001220">
    <property type="entry name" value="Legume_lectin_dom"/>
</dbReference>
<keyword evidence="10" id="KW-0430">Lectin</keyword>
<evidence type="ECO:0000256" key="10">
    <source>
        <dbReference type="ARBA" id="ARBA00022734"/>
    </source>
</evidence>
<proteinExistence type="inferred from homology"/>
<dbReference type="PROSITE" id="PS00108">
    <property type="entry name" value="PROTEIN_KINASE_ST"/>
    <property type="match status" value="1"/>
</dbReference>
<evidence type="ECO:0000313" key="24">
    <source>
        <dbReference type="EMBL" id="MQL72090.1"/>
    </source>
</evidence>
<dbReference type="OrthoDB" id="543442at2759"/>
<dbReference type="PROSITE" id="PS50011">
    <property type="entry name" value="PROTEIN_KINASE_DOM"/>
    <property type="match status" value="1"/>
</dbReference>
<comment type="similarity">
    <text evidence="3">In the C-terminal section; belongs to the protein kinase superfamily. Ser/Thr protein kinase family.</text>
</comment>
<evidence type="ECO:0000256" key="13">
    <source>
        <dbReference type="ARBA" id="ARBA00022840"/>
    </source>
</evidence>
<dbReference type="InterPro" id="IPR000719">
    <property type="entry name" value="Prot_kinase_dom"/>
</dbReference>
<evidence type="ECO:0000256" key="9">
    <source>
        <dbReference type="ARBA" id="ARBA00022729"/>
    </source>
</evidence>
<protein>
    <recommendedName>
        <fullName evidence="4">non-specific serine/threonine protein kinase</fullName>
        <ecNumber evidence="4">2.7.11.1</ecNumber>
    </recommendedName>
</protein>
<keyword evidence="11 20" id="KW-0547">Nucleotide-binding</keyword>
<dbReference type="GO" id="GO:0030246">
    <property type="term" value="F:carbohydrate binding"/>
    <property type="evidence" value="ECO:0007669"/>
    <property type="project" value="UniProtKB-KW"/>
</dbReference>
<dbReference type="Gene3D" id="2.60.120.200">
    <property type="match status" value="1"/>
</dbReference>
<dbReference type="InterPro" id="IPR008271">
    <property type="entry name" value="Ser/Thr_kinase_AS"/>
</dbReference>
<dbReference type="FunFam" id="1.10.510.10:FF:000517">
    <property type="entry name" value="Putative receptor kinase Lecrk"/>
    <property type="match status" value="1"/>
</dbReference>
<dbReference type="InterPro" id="IPR050528">
    <property type="entry name" value="L-type_Lectin-RKs"/>
</dbReference>
<keyword evidence="16" id="KW-0675">Receptor</keyword>
<accession>A0A843TRL2</accession>
<keyword evidence="8 21" id="KW-0812">Transmembrane</keyword>
<dbReference type="Pfam" id="PF00069">
    <property type="entry name" value="Pkinase"/>
    <property type="match status" value="1"/>
</dbReference>
<name>A0A843TRL2_COLES</name>
<dbReference type="PROSITE" id="PS00107">
    <property type="entry name" value="PROTEIN_KINASE_ATP"/>
    <property type="match status" value="1"/>
</dbReference>
<keyword evidence="13 20" id="KW-0067">ATP-binding</keyword>
<dbReference type="CDD" id="cd06899">
    <property type="entry name" value="lectin_legume_LecRK_Arcelin_ConA"/>
    <property type="match status" value="1"/>
</dbReference>
<comment type="catalytic activity">
    <reaction evidence="18">
        <text>L-threonyl-[protein] + ATP = O-phospho-L-threonyl-[protein] + ADP + H(+)</text>
        <dbReference type="Rhea" id="RHEA:46608"/>
        <dbReference type="Rhea" id="RHEA-COMP:11060"/>
        <dbReference type="Rhea" id="RHEA-COMP:11605"/>
        <dbReference type="ChEBI" id="CHEBI:15378"/>
        <dbReference type="ChEBI" id="CHEBI:30013"/>
        <dbReference type="ChEBI" id="CHEBI:30616"/>
        <dbReference type="ChEBI" id="CHEBI:61977"/>
        <dbReference type="ChEBI" id="CHEBI:456216"/>
        <dbReference type="EC" id="2.7.11.1"/>
    </reaction>
    <physiologicalReaction direction="left-to-right" evidence="18">
        <dbReference type="Rhea" id="RHEA:46609"/>
    </physiologicalReaction>
</comment>
<dbReference type="Pfam" id="PF00139">
    <property type="entry name" value="Lectin_legB"/>
    <property type="match status" value="1"/>
</dbReference>
<keyword evidence="25" id="KW-1185">Reference proteome</keyword>
<sequence>MKMGSVFPLIFLCVGLDLLLLHLLLHLKPVISSADVGFTFHGFSGGNLTLDGVADITSNGLLQLTNNTKKHKGHAFYPVPLRFRGSPAPVGNASSFSTTFVFAIISEYPTIGGHGIAFFISRSANLSEALTSQWLGLFNPRNNGNSTNHILAVELDTITSFEFGDIDDNHVGVDVNGLRSVASQPASYSTGDENGGRFQNLTLISGDPMQIWVDFDGQSAQLNVTLSPLGGARPARPLLSTTINNTDVISDVMYVGFSSSTGSILTSHYILGWSFQMNGKAQMLDPKRLPSLPRKKTAGRKSNTLSIWLPLAVSVVLIATAAIAALVRARRIKFAELLEGWELEYGPHRFSYRDLFKATGGFKDKQLLGTGGFGSVYKGVLPASKAAVAVKRVSHESRQGMREFVAEIISIGRLRHRNLVPFLGYCRRKGELLLVYEFMPNGSLDRYLYDGAEPRLSWGQRLRVARGVASGLLYLHEDWEKVVIHRDIKASNVLLDGELNGRLGDFGLSRLYDHGTDPHTTHVVGTMGYLAPELARTGKVSTATDVFAFGAFLLEVACGRRPIEPRSTGEEAVLVDWVCDKWRRGRILEARDGKMGDDYVPEEVELVLKLGLLCSHPLPGARPSMRQSQSKLAQWRRRLYKVGFSNYVRLWSFVFDLICLDQFKKLSIFS</sequence>
<evidence type="ECO:0000256" key="2">
    <source>
        <dbReference type="ARBA" id="ARBA00008536"/>
    </source>
</evidence>
<dbReference type="InterPro" id="IPR017441">
    <property type="entry name" value="Protein_kinase_ATP_BS"/>
</dbReference>
<comment type="similarity">
    <text evidence="2">In the N-terminal section; belongs to the leguminous lectin family.</text>
</comment>
<evidence type="ECO:0000256" key="19">
    <source>
        <dbReference type="ARBA" id="ARBA00048977"/>
    </source>
</evidence>
<comment type="caution">
    <text evidence="24">The sequence shown here is derived from an EMBL/GenBank/DDBJ whole genome shotgun (WGS) entry which is preliminary data.</text>
</comment>
<evidence type="ECO:0000256" key="22">
    <source>
        <dbReference type="SAM" id="SignalP"/>
    </source>
</evidence>
<keyword evidence="9 22" id="KW-0732">Signal</keyword>
<keyword evidence="17" id="KW-0325">Glycoprotein</keyword>
<dbReference type="PROSITE" id="PS00307">
    <property type="entry name" value="LECTIN_LEGUME_BETA"/>
    <property type="match status" value="1"/>
</dbReference>
<dbReference type="CDD" id="cd14066">
    <property type="entry name" value="STKc_IRAK"/>
    <property type="match status" value="1"/>
</dbReference>
<evidence type="ECO:0000256" key="21">
    <source>
        <dbReference type="SAM" id="Phobius"/>
    </source>
</evidence>
<keyword evidence="12" id="KW-0418">Kinase</keyword>
<comment type="catalytic activity">
    <reaction evidence="19">
        <text>L-seryl-[protein] + ATP = O-phospho-L-seryl-[protein] + ADP + H(+)</text>
        <dbReference type="Rhea" id="RHEA:17989"/>
        <dbReference type="Rhea" id="RHEA-COMP:9863"/>
        <dbReference type="Rhea" id="RHEA-COMP:11604"/>
        <dbReference type="ChEBI" id="CHEBI:15378"/>
        <dbReference type="ChEBI" id="CHEBI:29999"/>
        <dbReference type="ChEBI" id="CHEBI:30616"/>
        <dbReference type="ChEBI" id="CHEBI:83421"/>
        <dbReference type="ChEBI" id="CHEBI:456216"/>
        <dbReference type="EC" id="2.7.11.1"/>
    </reaction>
    <physiologicalReaction direction="left-to-right" evidence="19">
        <dbReference type="Rhea" id="RHEA:17990"/>
    </physiologicalReaction>
</comment>
<feature type="binding site" evidence="20">
    <location>
        <position position="391"/>
    </location>
    <ligand>
        <name>ATP</name>
        <dbReference type="ChEBI" id="CHEBI:30616"/>
    </ligand>
</feature>
<keyword evidence="15 21" id="KW-0472">Membrane</keyword>
<evidence type="ECO:0000256" key="14">
    <source>
        <dbReference type="ARBA" id="ARBA00022989"/>
    </source>
</evidence>
<dbReference type="SUPFAM" id="SSF49899">
    <property type="entry name" value="Concanavalin A-like lectins/glucanases"/>
    <property type="match status" value="1"/>
</dbReference>
<reference evidence="24" key="1">
    <citation type="submission" date="2017-07" db="EMBL/GenBank/DDBJ databases">
        <title>Taro Niue Genome Assembly and Annotation.</title>
        <authorList>
            <person name="Atibalentja N."/>
            <person name="Keating K."/>
            <person name="Fields C.J."/>
        </authorList>
    </citation>
    <scope>NUCLEOTIDE SEQUENCE</scope>
    <source>
        <strain evidence="24">Niue_2</strain>
        <tissue evidence="24">Leaf</tissue>
    </source>
</reference>
<dbReference type="GO" id="GO:0005524">
    <property type="term" value="F:ATP binding"/>
    <property type="evidence" value="ECO:0007669"/>
    <property type="project" value="UniProtKB-UniRule"/>
</dbReference>
<dbReference type="EC" id="2.7.11.1" evidence="4"/>
<dbReference type="FunFam" id="3.30.200.20:FF:000112">
    <property type="entry name" value="Lectin-domain containing receptor kinase A4.3"/>
    <property type="match status" value="1"/>
</dbReference>
<dbReference type="InterPro" id="IPR019825">
    <property type="entry name" value="Lectin_legB_Mn/Ca_BS"/>
</dbReference>
<dbReference type="InterPro" id="IPR011009">
    <property type="entry name" value="Kinase-like_dom_sf"/>
</dbReference>
<dbReference type="PANTHER" id="PTHR27007">
    <property type="match status" value="1"/>
</dbReference>
<dbReference type="EMBL" id="NMUH01000119">
    <property type="protein sequence ID" value="MQL72090.1"/>
    <property type="molecule type" value="Genomic_DNA"/>
</dbReference>
<feature type="transmembrane region" description="Helical" evidence="21">
    <location>
        <begin position="307"/>
        <end position="327"/>
    </location>
</feature>
<dbReference type="FunFam" id="2.60.120.200:FF:000051">
    <property type="entry name" value="L-type lectin-domain containing receptor kinase V.9"/>
    <property type="match status" value="1"/>
</dbReference>
<dbReference type="Gene3D" id="1.10.510.10">
    <property type="entry name" value="Transferase(Phosphotransferase) domain 1"/>
    <property type="match status" value="1"/>
</dbReference>
<evidence type="ECO:0000256" key="17">
    <source>
        <dbReference type="ARBA" id="ARBA00023180"/>
    </source>
</evidence>
<dbReference type="GO" id="GO:0004674">
    <property type="term" value="F:protein serine/threonine kinase activity"/>
    <property type="evidence" value="ECO:0007669"/>
    <property type="project" value="UniProtKB-KW"/>
</dbReference>
<keyword evidence="6" id="KW-0723">Serine/threonine-protein kinase</keyword>
<feature type="chain" id="PRO_5032796339" description="non-specific serine/threonine protein kinase" evidence="22">
    <location>
        <begin position="34"/>
        <end position="670"/>
    </location>
</feature>